<dbReference type="PhylomeDB" id="B3RMQ5"/>
<dbReference type="eggNOG" id="KOG1727">
    <property type="taxonomic scope" value="Eukaryota"/>
</dbReference>
<dbReference type="PROSITE" id="PS51797">
    <property type="entry name" value="TCTP_3"/>
    <property type="match status" value="1"/>
</dbReference>
<dbReference type="InterPro" id="IPR018105">
    <property type="entry name" value="Translational_control_tumour_p"/>
</dbReference>
<evidence type="ECO:0000259" key="2">
    <source>
        <dbReference type="PROSITE" id="PS51797"/>
    </source>
</evidence>
<dbReference type="RefSeq" id="XP_002109723.1">
    <property type="nucleotide sequence ID" value="XM_002109687.1"/>
</dbReference>
<dbReference type="InParanoid" id="B3RMQ5"/>
<evidence type="ECO:0000256" key="1">
    <source>
        <dbReference type="PROSITE-ProRule" id="PRU01133"/>
    </source>
</evidence>
<dbReference type="AlphaFoldDB" id="B3RMQ5"/>
<dbReference type="Proteomes" id="UP000009022">
    <property type="component" value="Unassembled WGS sequence"/>
</dbReference>
<keyword evidence="4" id="KW-1185">Reference proteome</keyword>
<feature type="domain" description="TCTP" evidence="2">
    <location>
        <begin position="1"/>
        <end position="153"/>
    </location>
</feature>
<feature type="non-terminal residue" evidence="3">
    <location>
        <position position="1"/>
    </location>
</feature>
<proteinExistence type="inferred from homology"/>
<dbReference type="GO" id="GO:0005737">
    <property type="term" value="C:cytoplasm"/>
    <property type="evidence" value="ECO:0000318"/>
    <property type="project" value="GO_Central"/>
</dbReference>
<evidence type="ECO:0000313" key="3">
    <source>
        <dbReference type="EMBL" id="EDV27889.1"/>
    </source>
</evidence>
<dbReference type="GeneID" id="6750367"/>
<protein>
    <recommendedName>
        <fullName evidence="2">TCTP domain-containing protein</fullName>
    </recommendedName>
</protein>
<dbReference type="InterPro" id="IPR011057">
    <property type="entry name" value="Mss4-like_sf"/>
</dbReference>
<dbReference type="PANTHER" id="PTHR11991">
    <property type="entry name" value="TRANSLATIONALLY CONTROLLED TUMOR PROTEIN-RELATED"/>
    <property type="match status" value="1"/>
</dbReference>
<dbReference type="KEGG" id="tad:TRIADDRAFT_20959"/>
<dbReference type="HOGENOM" id="CLU_095877_0_1_1"/>
<dbReference type="Pfam" id="PF00838">
    <property type="entry name" value="TCTP"/>
    <property type="match status" value="1"/>
</dbReference>
<dbReference type="OMA" id="FCIGENM"/>
<dbReference type="InterPro" id="IPR011323">
    <property type="entry name" value="Mss4/transl-control_tumour"/>
</dbReference>
<sequence length="153" mass="17201">IFTDRNLYTLVDDLYYELKGKVITEEAGEIDDAAIGNSSAGKVESAGAAVTGIDFVLQNRLVETGFSSVKDFKKYIKDYIAKIVTNIKDHNPDRVEIFKKKVNVKMAEIIKTFSDWKFFMVESMDAEALHVLVKEDGKTAIGLVWKDGVKEEK</sequence>
<dbReference type="STRING" id="10228.B3RMQ5"/>
<gene>
    <name evidence="3" type="ORF">TRIADDRAFT_20959</name>
</gene>
<dbReference type="OrthoDB" id="10248936at2759"/>
<dbReference type="Gene3D" id="2.170.150.10">
    <property type="entry name" value="Metal Binding Protein, Guanine Nucleotide Exchange Factor, Chain A"/>
    <property type="match status" value="1"/>
</dbReference>
<dbReference type="EMBL" id="DS985242">
    <property type="protein sequence ID" value="EDV27889.1"/>
    <property type="molecule type" value="Genomic_DNA"/>
</dbReference>
<name>B3RMQ5_TRIAD</name>
<reference evidence="3 4" key="1">
    <citation type="journal article" date="2008" name="Nature">
        <title>The Trichoplax genome and the nature of placozoans.</title>
        <authorList>
            <person name="Srivastava M."/>
            <person name="Begovic E."/>
            <person name="Chapman J."/>
            <person name="Putnam N.H."/>
            <person name="Hellsten U."/>
            <person name="Kawashima T."/>
            <person name="Kuo A."/>
            <person name="Mitros T."/>
            <person name="Salamov A."/>
            <person name="Carpenter M.L."/>
            <person name="Signorovitch A.Y."/>
            <person name="Moreno M.A."/>
            <person name="Kamm K."/>
            <person name="Grimwood J."/>
            <person name="Schmutz J."/>
            <person name="Shapiro H."/>
            <person name="Grigoriev I.V."/>
            <person name="Buss L.W."/>
            <person name="Schierwater B."/>
            <person name="Dellaporta S.L."/>
            <person name="Rokhsar D.S."/>
        </authorList>
    </citation>
    <scope>NUCLEOTIDE SEQUENCE [LARGE SCALE GENOMIC DNA]</scope>
    <source>
        <strain evidence="3 4">Grell-BS-1999</strain>
    </source>
</reference>
<comment type="similarity">
    <text evidence="1">Belongs to the TCTP family.</text>
</comment>
<dbReference type="PANTHER" id="PTHR11991:SF0">
    <property type="entry name" value="TRANSLATIONALLY-CONTROLLED TUMOR PROTEIN"/>
    <property type="match status" value="1"/>
</dbReference>
<dbReference type="CTD" id="6750367"/>
<dbReference type="InterPro" id="IPR034737">
    <property type="entry name" value="TCTP"/>
</dbReference>
<dbReference type="GO" id="GO:0005509">
    <property type="term" value="F:calcium ion binding"/>
    <property type="evidence" value="ECO:0000318"/>
    <property type="project" value="GO_Central"/>
</dbReference>
<organism evidence="3 4">
    <name type="scientific">Trichoplax adhaerens</name>
    <name type="common">Trichoplax reptans</name>
    <dbReference type="NCBI Taxonomy" id="10228"/>
    <lineage>
        <taxon>Eukaryota</taxon>
        <taxon>Metazoa</taxon>
        <taxon>Placozoa</taxon>
        <taxon>Uniplacotomia</taxon>
        <taxon>Trichoplacea</taxon>
        <taxon>Trichoplacidae</taxon>
        <taxon>Trichoplax</taxon>
    </lineage>
</organism>
<evidence type="ECO:0000313" key="4">
    <source>
        <dbReference type="Proteomes" id="UP000009022"/>
    </source>
</evidence>
<dbReference type="SUPFAM" id="SSF51316">
    <property type="entry name" value="Mss4-like"/>
    <property type="match status" value="1"/>
</dbReference>
<accession>B3RMQ5</accession>